<dbReference type="SUPFAM" id="SSF53901">
    <property type="entry name" value="Thiolase-like"/>
    <property type="match status" value="2"/>
</dbReference>
<dbReference type="EMBL" id="CAMXCT020006124">
    <property type="protein sequence ID" value="CAL1167360.1"/>
    <property type="molecule type" value="Genomic_DNA"/>
</dbReference>
<reference evidence="6" key="2">
    <citation type="submission" date="2024-04" db="EMBL/GenBank/DDBJ databases">
        <authorList>
            <person name="Chen Y."/>
            <person name="Shah S."/>
            <person name="Dougan E. K."/>
            <person name="Thang M."/>
            <person name="Chan C."/>
        </authorList>
    </citation>
    <scope>NUCLEOTIDE SEQUENCE [LARGE SCALE GENOMIC DNA]</scope>
</reference>
<name>A0A9P1DPH5_9DINO</name>
<evidence type="ECO:0000256" key="2">
    <source>
        <dbReference type="ARBA" id="ARBA00022553"/>
    </source>
</evidence>
<evidence type="ECO:0000313" key="5">
    <source>
        <dbReference type="EMBL" id="CAI4013985.1"/>
    </source>
</evidence>
<dbReference type="PANTHER" id="PTHR43775">
    <property type="entry name" value="FATTY ACID SYNTHASE"/>
    <property type="match status" value="1"/>
</dbReference>
<reference evidence="5" key="1">
    <citation type="submission" date="2022-10" db="EMBL/GenBank/DDBJ databases">
        <authorList>
            <person name="Chen Y."/>
            <person name="Dougan E. K."/>
            <person name="Chan C."/>
            <person name="Rhodes N."/>
            <person name="Thang M."/>
        </authorList>
    </citation>
    <scope>NUCLEOTIDE SEQUENCE</scope>
</reference>
<dbReference type="GO" id="GO:0006633">
    <property type="term" value="P:fatty acid biosynthetic process"/>
    <property type="evidence" value="ECO:0007669"/>
    <property type="project" value="TreeGrafter"/>
</dbReference>
<dbReference type="PROSITE" id="PS52004">
    <property type="entry name" value="KS3_2"/>
    <property type="match status" value="1"/>
</dbReference>
<proteinExistence type="inferred from homology"/>
<dbReference type="Pfam" id="PF02801">
    <property type="entry name" value="Ketoacyl-synt_C"/>
    <property type="match status" value="1"/>
</dbReference>
<evidence type="ECO:0000313" key="6">
    <source>
        <dbReference type="EMBL" id="CAL1167360.1"/>
    </source>
</evidence>
<accession>A0A9P1DPH5</accession>
<dbReference type="Proteomes" id="UP001152797">
    <property type="component" value="Unassembled WGS sequence"/>
</dbReference>
<organism evidence="5">
    <name type="scientific">Cladocopium goreaui</name>
    <dbReference type="NCBI Taxonomy" id="2562237"/>
    <lineage>
        <taxon>Eukaryota</taxon>
        <taxon>Sar</taxon>
        <taxon>Alveolata</taxon>
        <taxon>Dinophyceae</taxon>
        <taxon>Suessiales</taxon>
        <taxon>Symbiodiniaceae</taxon>
        <taxon>Cladocopium</taxon>
    </lineage>
</organism>
<dbReference type="InterPro" id="IPR016039">
    <property type="entry name" value="Thiolase-like"/>
</dbReference>
<dbReference type="InterPro" id="IPR014030">
    <property type="entry name" value="Ketoacyl_synth_N"/>
</dbReference>
<dbReference type="InterPro" id="IPR020841">
    <property type="entry name" value="PKS_Beta-ketoAc_synthase_dom"/>
</dbReference>
<dbReference type="OrthoDB" id="329835at2759"/>
<dbReference type="AlphaFoldDB" id="A0A9P1DPH5"/>
<gene>
    <name evidence="5" type="ORF">C1SCF055_LOCUS38917</name>
</gene>
<comment type="similarity">
    <text evidence="3">Belongs to the thiolase-like superfamily. Beta-ketoacyl-ACP synthases family.</text>
</comment>
<evidence type="ECO:0000256" key="3">
    <source>
        <dbReference type="RuleBase" id="RU003694"/>
    </source>
</evidence>
<comment type="caution">
    <text evidence="5">The sequence shown here is derived from an EMBL/GenBank/DDBJ whole genome shotgun (WGS) entry which is preliminary data.</text>
</comment>
<dbReference type="InterPro" id="IPR050091">
    <property type="entry name" value="PKS_NRPS_Biosynth_Enz"/>
</dbReference>
<dbReference type="Gene3D" id="3.40.47.10">
    <property type="match status" value="1"/>
</dbReference>
<dbReference type="EMBL" id="CAMXCT010006124">
    <property type="protein sequence ID" value="CAI4013985.1"/>
    <property type="molecule type" value="Genomic_DNA"/>
</dbReference>
<protein>
    <recommendedName>
        <fullName evidence="4">Ketosynthase family 3 (KS3) domain-containing protein</fullName>
    </recommendedName>
</protein>
<dbReference type="Pfam" id="PF00109">
    <property type="entry name" value="ketoacyl-synt"/>
    <property type="match status" value="1"/>
</dbReference>
<sequence length="1219" mass="136705">MGGSLNEDLLPGAPWEDATAAQLGVELEQRGFVHIRRDCDGSGALAQLEVEDLWLSRQMPRTPREMLDAYLGFASDWTYEVRPTSQEFEGLHQLDQDLEKLGQLVEEAVSSFSRHHITGRSSGLLHCHCWEASEQVYFDPPPKLQDPFEAGPYLRHCSMKKVVLIYAFDASQLVLRPRAQPEDRIEVLLSAGHVLVYLHEAYDLSVESCSPAGSSTRWAVARQVPKPERKLGLFLQLDLLFERPAQHKLKQELLPLPRRLVEQYQHLLESCEMEPEEMNLISLKDLHLDGLRGISIASLHTALPSLPTDSGLAAGLEAALVGGLDPVTCVRSPPKGCSRSAEMRERQYFGAKWDLSEYYEENPTDDEMKIYSKHLSVLYQSYDVAGDFDYKLFGFELKESYQMDQRCRMLCEGHHEVLHNCNEWRTRSEPSRPWGLYMGLSAPVEPWSLSAVERSRPSSILGKVAQALHFTGPVKVEDTGDSSGLLACDFAVQQLRAGACPTAFASSASFIASPWQLALHVREGMASRSGRTRCFDQSGDGFIQGEGAVVLMLQPSTKASDARGWHVVGTANHSKGEDANLRAPSAAAMQEVLLKASRDAQLSFPVLDAAETSCCGLPTDALELQVLEKAVQHKVMPEACPVITSCSKACWGHLGVVSGLLGMARSLLLIGKQLFGPQLHLHQLLPVESDPSRLHFCTEATQGFGHTQLLSVASFGAGSHGQQLISVKYHEKVKPVRLSWYPCETKKKDVLKAIVGYEVVGTMSAWDRGLPMMPHPDDPTSFSCLLTIRLSGCEKFQIWIDGDPGRVLYPVESQTSESKVLGPGEQVDRARCWTLRDAPGHRYEIRLQVNGREKRVSWQKVSLTPLPMPPERLSVMGDHTFGVQESMKVSGDDIFGLFETQIHLHKETSTFRIFCDGLEQVFHPAPDCTPEAMLEGEDGAWTGLSGPAILGPDEDSEVSNFQITGKVGDFYRVVFDPMGKILRWQFAGHSPVEWEDVWRRQAYYVAGSWNNFQTCQEMREENCGRSRSVEVVMGSNKETFQILLNRNWLCTLHPKNGSTTGLEGPDEEGLDYYWCIGEEESFEPGDLVQINLEMDNGRASKVWWQKSESERAHKLRYCRGLQRTSQRHQKLIGLQPWDERTRKSARFTKAPDFFDGRIMQETSALRLFYKHRQEDVFRRRRQMEEEGPDARFAARSARKLGDLFKGAPPDMESAPLVVI</sequence>
<keyword evidence="3" id="KW-0808">Transferase</keyword>
<keyword evidence="2" id="KW-0597">Phosphoprotein</keyword>
<dbReference type="InterPro" id="IPR014031">
    <property type="entry name" value="Ketoacyl_synth_C"/>
</dbReference>
<dbReference type="SMART" id="SM00825">
    <property type="entry name" value="PKS_KS"/>
    <property type="match status" value="1"/>
</dbReference>
<evidence type="ECO:0000256" key="1">
    <source>
        <dbReference type="ARBA" id="ARBA00022450"/>
    </source>
</evidence>
<evidence type="ECO:0000313" key="7">
    <source>
        <dbReference type="Proteomes" id="UP001152797"/>
    </source>
</evidence>
<feature type="domain" description="Ketosynthase family 3 (KS3)" evidence="4">
    <location>
        <begin position="308"/>
        <end position="728"/>
    </location>
</feature>
<dbReference type="PANTHER" id="PTHR43775:SF37">
    <property type="entry name" value="SI:DKEY-61P9.11"/>
    <property type="match status" value="1"/>
</dbReference>
<dbReference type="EMBL" id="CAMXCT030006124">
    <property type="protein sequence ID" value="CAL4801297.1"/>
    <property type="molecule type" value="Genomic_DNA"/>
</dbReference>
<keyword evidence="7" id="KW-1185">Reference proteome</keyword>
<keyword evidence="1" id="KW-0596">Phosphopantetheine</keyword>
<evidence type="ECO:0000259" key="4">
    <source>
        <dbReference type="PROSITE" id="PS52004"/>
    </source>
</evidence>
<dbReference type="GO" id="GO:0004312">
    <property type="term" value="F:fatty acid synthase activity"/>
    <property type="evidence" value="ECO:0007669"/>
    <property type="project" value="TreeGrafter"/>
</dbReference>